<dbReference type="Pfam" id="PF04612">
    <property type="entry name" value="T2SSM"/>
    <property type="match status" value="1"/>
</dbReference>
<dbReference type="GO" id="GO:0005886">
    <property type="term" value="C:plasma membrane"/>
    <property type="evidence" value="ECO:0007669"/>
    <property type="project" value="UniProtKB-SubCell"/>
</dbReference>
<evidence type="ECO:0000256" key="2">
    <source>
        <dbReference type="ARBA" id="ARBA00010637"/>
    </source>
</evidence>
<keyword evidence="5 10" id="KW-0997">Cell inner membrane</keyword>
<dbReference type="GeneID" id="35870786"/>
<name>A0A1I5RZU8_9GAMM</name>
<evidence type="ECO:0000256" key="3">
    <source>
        <dbReference type="ARBA" id="ARBA00022448"/>
    </source>
</evidence>
<evidence type="ECO:0000256" key="5">
    <source>
        <dbReference type="ARBA" id="ARBA00022519"/>
    </source>
</evidence>
<evidence type="ECO:0000313" key="12">
    <source>
        <dbReference type="EMBL" id="SFP64013.1"/>
    </source>
</evidence>
<dbReference type="SUPFAM" id="SSF103054">
    <property type="entry name" value="General secretion pathway protein M, EpsM"/>
    <property type="match status" value="1"/>
</dbReference>
<feature type="transmembrane region" description="Helical" evidence="11">
    <location>
        <begin position="18"/>
        <end position="39"/>
    </location>
</feature>
<evidence type="ECO:0000256" key="4">
    <source>
        <dbReference type="ARBA" id="ARBA00022475"/>
    </source>
</evidence>
<evidence type="ECO:0000256" key="6">
    <source>
        <dbReference type="ARBA" id="ARBA00022692"/>
    </source>
</evidence>
<reference evidence="12 13" key="1">
    <citation type="submission" date="2016-10" db="EMBL/GenBank/DDBJ databases">
        <authorList>
            <person name="de Groot N.N."/>
        </authorList>
    </citation>
    <scope>NUCLEOTIDE SEQUENCE [LARGE SCALE GENOMIC DNA]</scope>
    <source>
        <strain evidence="12 13">DSM 15893</strain>
    </source>
</reference>
<protein>
    <recommendedName>
        <fullName evidence="10">Type II secretion system protein M</fullName>
        <shortName evidence="10">T2SS protein M</shortName>
    </recommendedName>
    <alternativeName>
        <fullName evidence="10">General secretion pathway protein M</fullName>
    </alternativeName>
</protein>
<dbReference type="RefSeq" id="WP_074927312.1">
    <property type="nucleotide sequence ID" value="NZ_FOWR01000019.1"/>
</dbReference>
<evidence type="ECO:0000256" key="11">
    <source>
        <dbReference type="SAM" id="Phobius"/>
    </source>
</evidence>
<accession>A0A1I5RZU8</accession>
<dbReference type="AlphaFoldDB" id="A0A1I5RZU8"/>
<dbReference type="GO" id="GO:0015628">
    <property type="term" value="P:protein secretion by the type II secretion system"/>
    <property type="evidence" value="ECO:0007669"/>
    <property type="project" value="InterPro"/>
</dbReference>
<dbReference type="Proteomes" id="UP000182692">
    <property type="component" value="Unassembled WGS sequence"/>
</dbReference>
<keyword evidence="6 11" id="KW-0812">Transmembrane</keyword>
<keyword evidence="9 10" id="KW-0472">Membrane</keyword>
<sequence length="161" mass="17924">MKAFIAYWKGLSLREQRLLGAAAAVLLLGGLYWGLISPLQDRAEQAKQKLASEKALLAWVDGKAAEIEALRTATGNRSQVSTLPLNQAVTSSVKRYKLEIVRLQPQQEDIQVWLKPMPFSTLLNWLEFLSSSQGVQVKFIDLGKTDTEGMVEVKRLQLGRG</sequence>
<dbReference type="Gene3D" id="3.30.1360.100">
    <property type="entry name" value="General secretion pathway protein M, EpsM"/>
    <property type="match status" value="1"/>
</dbReference>
<evidence type="ECO:0000256" key="1">
    <source>
        <dbReference type="ARBA" id="ARBA00004377"/>
    </source>
</evidence>
<dbReference type="InterPro" id="IPR023229">
    <property type="entry name" value="T2SS_M_periplasmic_sf"/>
</dbReference>
<dbReference type="EMBL" id="FOWR01000019">
    <property type="protein sequence ID" value="SFP64013.1"/>
    <property type="molecule type" value="Genomic_DNA"/>
</dbReference>
<keyword evidence="8 11" id="KW-1133">Transmembrane helix</keyword>
<dbReference type="OrthoDB" id="6624834at2"/>
<organism evidence="12 13">
    <name type="scientific">Enterovibrio norvegicus DSM 15893</name>
    <dbReference type="NCBI Taxonomy" id="1121869"/>
    <lineage>
        <taxon>Bacteria</taxon>
        <taxon>Pseudomonadati</taxon>
        <taxon>Pseudomonadota</taxon>
        <taxon>Gammaproteobacteria</taxon>
        <taxon>Vibrionales</taxon>
        <taxon>Vibrionaceae</taxon>
        <taxon>Enterovibrio</taxon>
    </lineage>
</organism>
<dbReference type="STRING" id="1121869.SAMN03084138_02723"/>
<evidence type="ECO:0000256" key="8">
    <source>
        <dbReference type="ARBA" id="ARBA00022989"/>
    </source>
</evidence>
<keyword evidence="7 10" id="KW-0653">Protein transport</keyword>
<comment type="function">
    <text evidence="10">Inner membrane component of the type II secretion system required for the energy-dependent secretion of extracellular factors such as proteases and toxins from the periplasm.</text>
</comment>
<comment type="subcellular location">
    <subcellularLocation>
        <location evidence="1">Cell inner membrane</location>
        <topology evidence="1">Single-pass membrane protein</topology>
    </subcellularLocation>
</comment>
<gene>
    <name evidence="12" type="ORF">SAMN03084138_02723</name>
</gene>
<dbReference type="PIRSF" id="PIRSF006291">
    <property type="entry name" value="GspM"/>
    <property type="match status" value="1"/>
</dbReference>
<evidence type="ECO:0000256" key="7">
    <source>
        <dbReference type="ARBA" id="ARBA00022927"/>
    </source>
</evidence>
<dbReference type="InterPro" id="IPR007690">
    <property type="entry name" value="T2SS_GspM"/>
</dbReference>
<keyword evidence="3 10" id="KW-0813">Transport</keyword>
<comment type="similarity">
    <text evidence="2 10">Belongs to the GSP M family.</text>
</comment>
<evidence type="ECO:0000313" key="13">
    <source>
        <dbReference type="Proteomes" id="UP000182692"/>
    </source>
</evidence>
<proteinExistence type="inferred from homology"/>
<keyword evidence="4 10" id="KW-1003">Cell membrane</keyword>
<evidence type="ECO:0000256" key="10">
    <source>
        <dbReference type="PIRNR" id="PIRNR006291"/>
    </source>
</evidence>
<dbReference type="GO" id="GO:0015627">
    <property type="term" value="C:type II protein secretion system complex"/>
    <property type="evidence" value="ECO:0007669"/>
    <property type="project" value="InterPro"/>
</dbReference>
<evidence type="ECO:0000256" key="9">
    <source>
        <dbReference type="ARBA" id="ARBA00023136"/>
    </source>
</evidence>